<sequence>MAQVLLRGTPFQTQGELPALGEPCPDVDFTANDLSDFKISDFQGQRLVLNIFPSIDTPTCALSVRRFNEAAASLENTQVLCISADLPFAQSRFCGAEGLEKVKMASTFRSDAGSQLGVVFIEGPLRGLMSRAVLVLNEQGQVIHAEQVKETAQEPDYDAALAVL</sequence>
<evidence type="ECO:0000256" key="1">
    <source>
        <dbReference type="ARBA" id="ARBA00022559"/>
    </source>
</evidence>
<keyword evidence="4" id="KW-1015">Disulfide bond</keyword>
<dbReference type="PROSITE" id="PS51352">
    <property type="entry name" value="THIOREDOXIN_2"/>
    <property type="match status" value="1"/>
</dbReference>
<dbReference type="SUPFAM" id="SSF52833">
    <property type="entry name" value="Thioredoxin-like"/>
    <property type="match status" value="1"/>
</dbReference>
<dbReference type="InterPro" id="IPR002065">
    <property type="entry name" value="TPX"/>
</dbReference>
<dbReference type="PANTHER" id="PTHR43110">
    <property type="entry name" value="THIOL PEROXIDASE"/>
    <property type="match status" value="1"/>
</dbReference>
<keyword evidence="3 7" id="KW-0560">Oxidoreductase</keyword>
<dbReference type="Pfam" id="PF08534">
    <property type="entry name" value="Redoxin"/>
    <property type="match status" value="1"/>
</dbReference>
<dbReference type="InterPro" id="IPR036249">
    <property type="entry name" value="Thioredoxin-like_sf"/>
</dbReference>
<dbReference type="GO" id="GO:0008379">
    <property type="term" value="F:thioredoxin peroxidase activity"/>
    <property type="evidence" value="ECO:0007669"/>
    <property type="project" value="InterPro"/>
</dbReference>
<dbReference type="NCBIfam" id="NF001808">
    <property type="entry name" value="PRK00522.1"/>
    <property type="match status" value="1"/>
</dbReference>
<dbReference type="RefSeq" id="WP_149390009.1">
    <property type="nucleotide sequence ID" value="NZ_SMRS01000002.1"/>
</dbReference>
<dbReference type="InterPro" id="IPR018219">
    <property type="entry name" value="Tpx_CS"/>
</dbReference>
<accession>A0A5A9W679</accession>
<evidence type="ECO:0000256" key="2">
    <source>
        <dbReference type="ARBA" id="ARBA00022862"/>
    </source>
</evidence>
<feature type="domain" description="Thioredoxin" evidence="6">
    <location>
        <begin position="18"/>
        <end position="164"/>
    </location>
</feature>
<keyword evidence="8" id="KW-1185">Reference proteome</keyword>
<dbReference type="EC" id="1.11.1.-" evidence="7"/>
<dbReference type="PANTHER" id="PTHR43110:SF1">
    <property type="entry name" value="THIOL PEROXIDASE"/>
    <property type="match status" value="1"/>
</dbReference>
<proteinExistence type="predicted"/>
<name>A0A5A9W679_9GAMM</name>
<dbReference type="PROSITE" id="PS01265">
    <property type="entry name" value="TPX"/>
    <property type="match status" value="1"/>
</dbReference>
<evidence type="ECO:0000256" key="5">
    <source>
        <dbReference type="ARBA" id="ARBA00023284"/>
    </source>
</evidence>
<evidence type="ECO:0000313" key="8">
    <source>
        <dbReference type="Proteomes" id="UP000325302"/>
    </source>
</evidence>
<keyword evidence="5" id="KW-0676">Redox-active center</keyword>
<evidence type="ECO:0000256" key="3">
    <source>
        <dbReference type="ARBA" id="ARBA00023002"/>
    </source>
</evidence>
<gene>
    <name evidence="7" type="ORF">E1H14_03150</name>
</gene>
<dbReference type="InterPro" id="IPR013766">
    <property type="entry name" value="Thioredoxin_domain"/>
</dbReference>
<dbReference type="InterPro" id="IPR013740">
    <property type="entry name" value="Redoxin"/>
</dbReference>
<dbReference type="OrthoDB" id="9781543at2"/>
<evidence type="ECO:0000256" key="4">
    <source>
        <dbReference type="ARBA" id="ARBA00023157"/>
    </source>
</evidence>
<dbReference type="Gene3D" id="3.40.30.10">
    <property type="entry name" value="Glutaredoxin"/>
    <property type="match status" value="1"/>
</dbReference>
<dbReference type="InterPro" id="IPR050455">
    <property type="entry name" value="Tpx_Peroxidase_subfamily"/>
</dbReference>
<organism evidence="7 8">
    <name type="scientific">Nitrincola tapanii</name>
    <dbReference type="NCBI Taxonomy" id="1708751"/>
    <lineage>
        <taxon>Bacteria</taxon>
        <taxon>Pseudomonadati</taxon>
        <taxon>Pseudomonadota</taxon>
        <taxon>Gammaproteobacteria</taxon>
        <taxon>Oceanospirillales</taxon>
        <taxon>Oceanospirillaceae</taxon>
        <taxon>Nitrincola</taxon>
    </lineage>
</organism>
<protein>
    <submittedName>
        <fullName evidence="7">Thiol peroxidase</fullName>
        <ecNumber evidence="7">1.11.1.-</ecNumber>
    </submittedName>
</protein>
<keyword evidence="1 7" id="KW-0575">Peroxidase</keyword>
<keyword evidence="2" id="KW-0049">Antioxidant</keyword>
<dbReference type="EMBL" id="SMRS01000002">
    <property type="protein sequence ID" value="KAA0875705.1"/>
    <property type="molecule type" value="Genomic_DNA"/>
</dbReference>
<evidence type="ECO:0000313" key="7">
    <source>
        <dbReference type="EMBL" id="KAA0875705.1"/>
    </source>
</evidence>
<comment type="caution">
    <text evidence="7">The sequence shown here is derived from an EMBL/GenBank/DDBJ whole genome shotgun (WGS) entry which is preliminary data.</text>
</comment>
<dbReference type="AlphaFoldDB" id="A0A5A9W679"/>
<dbReference type="CDD" id="cd03014">
    <property type="entry name" value="PRX_Atyp2cys"/>
    <property type="match status" value="1"/>
</dbReference>
<reference evidence="7 8" key="1">
    <citation type="submission" date="2019-03" db="EMBL/GenBank/DDBJ databases">
        <title>Nitrincola sp. nov. isolated from an Indian soda lake.</title>
        <authorList>
            <person name="Joshi A."/>
            <person name="Thite S.V."/>
            <person name="Joseph N."/>
            <person name="Dhotre D."/>
            <person name="Moorthy M."/>
            <person name="Shouche Y.S."/>
        </authorList>
    </citation>
    <scope>NUCLEOTIDE SEQUENCE [LARGE SCALE GENOMIC DNA]</scope>
    <source>
        <strain evidence="7 8">MEB193</strain>
    </source>
</reference>
<evidence type="ECO:0000259" key="6">
    <source>
        <dbReference type="PROSITE" id="PS51352"/>
    </source>
</evidence>
<dbReference type="Proteomes" id="UP000325302">
    <property type="component" value="Unassembled WGS sequence"/>
</dbReference>